<evidence type="ECO:0000256" key="5">
    <source>
        <dbReference type="ARBA" id="ARBA00022553"/>
    </source>
</evidence>
<evidence type="ECO:0000313" key="16">
    <source>
        <dbReference type="EMBL" id="KAG0727368.1"/>
    </source>
</evidence>
<dbReference type="Pfam" id="PF13891">
    <property type="entry name" value="zf-C3HC3H_KANSL2"/>
    <property type="match status" value="2"/>
</dbReference>
<evidence type="ECO:0000256" key="10">
    <source>
        <dbReference type="ARBA" id="ARBA00032947"/>
    </source>
</evidence>
<accession>A0A8J5CNY2</accession>
<protein>
    <recommendedName>
        <fullName evidence="3">KAT8 regulatory NSL complex subunit 2</fullName>
    </recommendedName>
    <alternativeName>
        <fullName evidence="11">NSL complex protein NSL2</fullName>
    </alternativeName>
    <alternativeName>
        <fullName evidence="10">Non-specific lethal 2 homolog</fullName>
    </alternativeName>
</protein>
<evidence type="ECO:0000259" key="15">
    <source>
        <dbReference type="Pfam" id="PF13891"/>
    </source>
</evidence>
<feature type="region of interest" description="Disordered" evidence="14">
    <location>
        <begin position="527"/>
        <end position="589"/>
    </location>
</feature>
<comment type="caution">
    <text evidence="16">The sequence shown here is derived from an EMBL/GenBank/DDBJ whole genome shotgun (WGS) entry which is preliminary data.</text>
</comment>
<feature type="domain" description="KANL2-like probable zinc-finger" evidence="15">
    <location>
        <begin position="24"/>
        <end position="86"/>
    </location>
</feature>
<evidence type="ECO:0000256" key="8">
    <source>
        <dbReference type="ARBA" id="ARBA00023128"/>
    </source>
</evidence>
<dbReference type="Proteomes" id="UP000770661">
    <property type="component" value="Unassembled WGS sequence"/>
</dbReference>
<dbReference type="GO" id="GO:0005739">
    <property type="term" value="C:mitochondrion"/>
    <property type="evidence" value="ECO:0007669"/>
    <property type="project" value="UniProtKB-SubCell"/>
</dbReference>
<evidence type="ECO:0000256" key="1">
    <source>
        <dbReference type="ARBA" id="ARBA00004123"/>
    </source>
</evidence>
<dbReference type="EMBL" id="JACEEZ010003452">
    <property type="protein sequence ID" value="KAG0727368.1"/>
    <property type="molecule type" value="Genomic_DNA"/>
</dbReference>
<keyword evidence="17" id="KW-1185">Reference proteome</keyword>
<evidence type="ECO:0000256" key="3">
    <source>
        <dbReference type="ARBA" id="ARBA00015508"/>
    </source>
</evidence>
<feature type="compositionally biased region" description="Polar residues" evidence="14">
    <location>
        <begin position="563"/>
        <end position="573"/>
    </location>
</feature>
<dbReference type="PANTHER" id="PTHR13453:SF1">
    <property type="entry name" value="KAT8 REGULATORY NSL COMPLEX SUBUNIT 2"/>
    <property type="match status" value="1"/>
</dbReference>
<evidence type="ECO:0000256" key="2">
    <source>
        <dbReference type="ARBA" id="ARBA00004173"/>
    </source>
</evidence>
<feature type="region of interest" description="Disordered" evidence="14">
    <location>
        <begin position="145"/>
        <end position="177"/>
    </location>
</feature>
<evidence type="ECO:0000256" key="14">
    <source>
        <dbReference type="SAM" id="MobiDB-lite"/>
    </source>
</evidence>
<feature type="compositionally biased region" description="Polar residues" evidence="14">
    <location>
        <begin position="535"/>
        <end position="556"/>
    </location>
</feature>
<keyword evidence="7" id="KW-0156">Chromatin regulator</keyword>
<dbReference type="AlphaFoldDB" id="A0A8J5CNY2"/>
<evidence type="ECO:0000256" key="4">
    <source>
        <dbReference type="ARBA" id="ARBA00022499"/>
    </source>
</evidence>
<feature type="domain" description="KANL2-like probable zinc-finger" evidence="15">
    <location>
        <begin position="306"/>
        <end position="363"/>
    </location>
</feature>
<keyword evidence="9" id="KW-0539">Nucleus</keyword>
<keyword evidence="5" id="KW-0597">Phosphoprotein</keyword>
<comment type="subcellular location">
    <subcellularLocation>
        <location evidence="2">Mitochondrion</location>
    </subcellularLocation>
    <subcellularLocation>
        <location evidence="1">Nucleus</location>
    </subcellularLocation>
</comment>
<evidence type="ECO:0000256" key="9">
    <source>
        <dbReference type="ARBA" id="ARBA00023242"/>
    </source>
</evidence>
<comment type="subunit">
    <text evidence="13">Component of the NSL complex at least composed of KAT8/MOF, KANSL1, KANSL2, KANSL3, MCRS1, PHF20, OGT1/OGT, WDR5 and HCFC1.</text>
</comment>
<evidence type="ECO:0000313" key="17">
    <source>
        <dbReference type="Proteomes" id="UP000770661"/>
    </source>
</evidence>
<dbReference type="OrthoDB" id="677315at2759"/>
<reference evidence="16" key="1">
    <citation type="submission" date="2020-07" db="EMBL/GenBank/DDBJ databases">
        <title>The High-quality genome of the commercially important snow crab, Chionoecetes opilio.</title>
        <authorList>
            <person name="Jeong J.-H."/>
            <person name="Ryu S."/>
        </authorList>
    </citation>
    <scope>NUCLEOTIDE SEQUENCE</scope>
    <source>
        <strain evidence="16">MADBK_172401_WGS</strain>
        <tissue evidence="16">Digestive gland</tissue>
    </source>
</reference>
<dbReference type="InterPro" id="IPR025927">
    <property type="entry name" value="Znf_KANL2-like"/>
</dbReference>
<evidence type="ECO:0000256" key="7">
    <source>
        <dbReference type="ARBA" id="ARBA00022853"/>
    </source>
</evidence>
<gene>
    <name evidence="16" type="primary">KANSL2</name>
    <name evidence="16" type="ORF">GWK47_034788</name>
</gene>
<dbReference type="GO" id="GO:0006325">
    <property type="term" value="P:chromatin organization"/>
    <property type="evidence" value="ECO:0007669"/>
    <property type="project" value="UniProtKB-KW"/>
</dbReference>
<dbReference type="InterPro" id="IPR026316">
    <property type="entry name" value="NSL2"/>
</dbReference>
<evidence type="ECO:0000256" key="11">
    <source>
        <dbReference type="ARBA" id="ARBA00033378"/>
    </source>
</evidence>
<dbReference type="GO" id="GO:0044545">
    <property type="term" value="C:NSL complex"/>
    <property type="evidence" value="ECO:0007669"/>
    <property type="project" value="TreeGrafter"/>
</dbReference>
<comment type="function">
    <text evidence="12">Non-catalytic component of the NSL histone acetyltransferase complex, a multiprotein complex that mediates histone H4 acetylation at 'Lys-5'- and 'Lys-8' (H4K5ac and H4K8ac) at transcription start sites and promotes transcription initiation. Required for NSL complex stability and for transcription of intraciliary transport genes in both ciliated and non-ciliated cells by regulating histone H4 acetylation at 'Lys-5'- and 'Lys-12' (H4K5ac and H4K12ac). This is necessary for cilium assembly in ciliated cells and for organization of the microtubule cytoskeleton in non-ciliated cells. Required within the NSL complex to maintain nuclear architecture stability by promoting KAT8-mediated acetylation of lamin LMNA.</text>
</comment>
<proteinExistence type="predicted"/>
<sequence>MSVRSGRVVKTVRTLTRPAPEAACAFTTYTCTMPRLDGCEYCSRHILEDKTAPFRQCNYVFGSAGKRCLRPAPISDRKEGYCLEHSRRSLVLRQRAARKTCPRQTPESLLSMLSHHQMDTHTAGQNAIPDPASVPGLAATALEYASDTDSEEETLTFPHDSLPRREADSELDSADSDVDPLEHAEVFTTEEITRIYLEKLQKLKSMYVGEYKRLIHILRESRRKYLLAVRQEKETMTSIHNQPKPTPEERQAYEQLKALARYHKHLGTHSLLHRQQLERRLQVTEGVNYKPGTSIGCVKCVYSEGSWRCGEKSIPLSKYCSKHILHDPNQVLFGGCGVSKCGDDQCAIPVVGLPYNTSCIYHTVTPNPIPISLPPAEEVENTSGGLGEEDFYGQMSYSHLPPPGPRDIIDLSESHSFIVTELPPENVMEGDDEAPQDTMQAQAHQQHSTMMTNDTTNSANTMITNDSNNANTMITNNTPNNANTMLPNDTPNSANTITNNTINANTMINNDAPSNVNTMITNTTTNNTNTMITNDTSSANTMITNDTNNANTPSESSCDKSQESAMDTSATEPQNDDQKKDAPPQPMVS</sequence>
<dbReference type="GO" id="GO:0005634">
    <property type="term" value="C:nucleus"/>
    <property type="evidence" value="ECO:0007669"/>
    <property type="project" value="UniProtKB-SubCell"/>
</dbReference>
<keyword evidence="4" id="KW-1017">Isopeptide bond</keyword>
<evidence type="ECO:0000256" key="6">
    <source>
        <dbReference type="ARBA" id="ARBA00022843"/>
    </source>
</evidence>
<evidence type="ECO:0000256" key="13">
    <source>
        <dbReference type="ARBA" id="ARBA00093543"/>
    </source>
</evidence>
<evidence type="ECO:0000256" key="12">
    <source>
        <dbReference type="ARBA" id="ARBA00093359"/>
    </source>
</evidence>
<organism evidence="16 17">
    <name type="scientific">Chionoecetes opilio</name>
    <name type="common">Atlantic snow crab</name>
    <name type="synonym">Cancer opilio</name>
    <dbReference type="NCBI Taxonomy" id="41210"/>
    <lineage>
        <taxon>Eukaryota</taxon>
        <taxon>Metazoa</taxon>
        <taxon>Ecdysozoa</taxon>
        <taxon>Arthropoda</taxon>
        <taxon>Crustacea</taxon>
        <taxon>Multicrustacea</taxon>
        <taxon>Malacostraca</taxon>
        <taxon>Eumalacostraca</taxon>
        <taxon>Eucarida</taxon>
        <taxon>Decapoda</taxon>
        <taxon>Pleocyemata</taxon>
        <taxon>Brachyura</taxon>
        <taxon>Eubrachyura</taxon>
        <taxon>Majoidea</taxon>
        <taxon>Majidae</taxon>
        <taxon>Chionoecetes</taxon>
    </lineage>
</organism>
<keyword evidence="6" id="KW-0832">Ubl conjugation</keyword>
<keyword evidence="8" id="KW-0496">Mitochondrion</keyword>
<name>A0A8J5CNY2_CHIOP</name>
<dbReference type="PANTHER" id="PTHR13453">
    <property type="entry name" value="KAT8 REGULATORY NSL COMPLEX SUBUNIT 2"/>
    <property type="match status" value="1"/>
</dbReference>